<protein>
    <submittedName>
        <fullName evidence="1">Uncharacterized protein</fullName>
    </submittedName>
</protein>
<evidence type="ECO:0000313" key="2">
    <source>
        <dbReference type="Proteomes" id="UP001168821"/>
    </source>
</evidence>
<sequence length="98" mass="10924">MPNNFQQEGTRLLSFPVNKNNIVTLPSNKSTFTVTHSEHDESESGQGQFFVKAKLGDCYHKLNKSVINGSESFSKLLISLYNDENEDDFPAGGRQSIV</sequence>
<accession>A0AA38I4Y5</accession>
<proteinExistence type="predicted"/>
<comment type="caution">
    <text evidence="1">The sequence shown here is derived from an EMBL/GenBank/DDBJ whole genome shotgun (WGS) entry which is preliminary data.</text>
</comment>
<dbReference type="EMBL" id="JALNTZ010000006">
    <property type="protein sequence ID" value="KAJ3648431.1"/>
    <property type="molecule type" value="Genomic_DNA"/>
</dbReference>
<name>A0AA38I4Y5_9CUCU</name>
<organism evidence="1 2">
    <name type="scientific">Zophobas morio</name>
    <dbReference type="NCBI Taxonomy" id="2755281"/>
    <lineage>
        <taxon>Eukaryota</taxon>
        <taxon>Metazoa</taxon>
        <taxon>Ecdysozoa</taxon>
        <taxon>Arthropoda</taxon>
        <taxon>Hexapoda</taxon>
        <taxon>Insecta</taxon>
        <taxon>Pterygota</taxon>
        <taxon>Neoptera</taxon>
        <taxon>Endopterygota</taxon>
        <taxon>Coleoptera</taxon>
        <taxon>Polyphaga</taxon>
        <taxon>Cucujiformia</taxon>
        <taxon>Tenebrionidae</taxon>
        <taxon>Zophobas</taxon>
    </lineage>
</organism>
<dbReference type="AlphaFoldDB" id="A0AA38I4Y5"/>
<gene>
    <name evidence="1" type="ORF">Zmor_020236</name>
</gene>
<dbReference type="Proteomes" id="UP001168821">
    <property type="component" value="Unassembled WGS sequence"/>
</dbReference>
<evidence type="ECO:0000313" key="1">
    <source>
        <dbReference type="EMBL" id="KAJ3648431.1"/>
    </source>
</evidence>
<keyword evidence="2" id="KW-1185">Reference proteome</keyword>
<reference evidence="1" key="1">
    <citation type="journal article" date="2023" name="G3 (Bethesda)">
        <title>Whole genome assemblies of Zophobas morio and Tenebrio molitor.</title>
        <authorList>
            <person name="Kaur S."/>
            <person name="Stinson S.A."/>
            <person name="diCenzo G.C."/>
        </authorList>
    </citation>
    <scope>NUCLEOTIDE SEQUENCE</scope>
    <source>
        <strain evidence="1">QUZm001</strain>
    </source>
</reference>